<name>A0A0N4WR38_HAEPC</name>
<evidence type="ECO:0000313" key="1">
    <source>
        <dbReference type="WBParaSite" id="HPLM_0001393601-mRNA-1"/>
    </source>
</evidence>
<reference evidence="1" key="1">
    <citation type="submission" date="2017-02" db="UniProtKB">
        <authorList>
            <consortium name="WormBaseParasite"/>
        </authorList>
    </citation>
    <scope>IDENTIFICATION</scope>
</reference>
<protein>
    <submittedName>
        <fullName evidence="1">Transposase</fullName>
    </submittedName>
</protein>
<dbReference type="AlphaFoldDB" id="A0A0N4WR38"/>
<accession>A0A0N4WR38</accession>
<dbReference type="WBParaSite" id="HPLM_0001393601-mRNA-1">
    <property type="protein sequence ID" value="HPLM_0001393601-mRNA-1"/>
    <property type="gene ID" value="HPLM_0001393601"/>
</dbReference>
<organism evidence="1">
    <name type="scientific">Haemonchus placei</name>
    <name type="common">Barber's pole worm</name>
    <dbReference type="NCBI Taxonomy" id="6290"/>
    <lineage>
        <taxon>Eukaryota</taxon>
        <taxon>Metazoa</taxon>
        <taxon>Ecdysozoa</taxon>
        <taxon>Nematoda</taxon>
        <taxon>Chromadorea</taxon>
        <taxon>Rhabditida</taxon>
        <taxon>Rhabditina</taxon>
        <taxon>Rhabditomorpha</taxon>
        <taxon>Strongyloidea</taxon>
        <taxon>Trichostrongylidae</taxon>
        <taxon>Haemonchus</taxon>
    </lineage>
</organism>
<sequence length="57" mass="6431">LTPEIRRKFRNILHHLVSSTRSGSVLICDQLKIGSFPGDVISEYVVNLEQSCNISFI</sequence>
<proteinExistence type="predicted"/>